<dbReference type="GO" id="GO:0031942">
    <property type="term" value="C:i-AAA complex"/>
    <property type="evidence" value="ECO:0007669"/>
    <property type="project" value="TreeGrafter"/>
</dbReference>
<gene>
    <name evidence="2" type="ORF">RI543_003761</name>
</gene>
<proteinExistence type="predicted"/>
<name>A0AAN7W100_9SACH</name>
<dbReference type="PANTHER" id="PTHR28142">
    <property type="entry name" value="MITOCHONDRIAL INNER MEMBRANE I-AAA PROTEASE SUPERCOMPLEX SUBUNIT MGR3-RELATED"/>
    <property type="match status" value="1"/>
</dbReference>
<protein>
    <submittedName>
        <fullName evidence="2">Uncharacterized protein</fullName>
    </submittedName>
</protein>
<dbReference type="GO" id="GO:0006515">
    <property type="term" value="P:protein quality control for misfolded or incompletely synthesized proteins"/>
    <property type="evidence" value="ECO:0007669"/>
    <property type="project" value="TreeGrafter"/>
</dbReference>
<keyword evidence="1" id="KW-0812">Transmembrane</keyword>
<dbReference type="InterPro" id="IPR040201">
    <property type="entry name" value="Mrg3-like"/>
</dbReference>
<evidence type="ECO:0000256" key="1">
    <source>
        <dbReference type="SAM" id="Phobius"/>
    </source>
</evidence>
<comment type="caution">
    <text evidence="2">The sequence shown here is derived from an EMBL/GenBank/DDBJ whole genome shotgun (WGS) entry which is preliminary data.</text>
</comment>
<keyword evidence="1" id="KW-0472">Membrane</keyword>
<keyword evidence="1" id="KW-1133">Transmembrane helix</keyword>
<evidence type="ECO:0000313" key="3">
    <source>
        <dbReference type="Proteomes" id="UP001306508"/>
    </source>
</evidence>
<dbReference type="GO" id="GO:0051787">
    <property type="term" value="F:misfolded protein binding"/>
    <property type="evidence" value="ECO:0007669"/>
    <property type="project" value="TreeGrafter"/>
</dbReference>
<keyword evidence="3" id="KW-1185">Reference proteome</keyword>
<dbReference type="Proteomes" id="UP001306508">
    <property type="component" value="Unassembled WGS sequence"/>
</dbReference>
<accession>A0AAN7W100</accession>
<evidence type="ECO:0000313" key="2">
    <source>
        <dbReference type="EMBL" id="KAK5778836.1"/>
    </source>
</evidence>
<organism evidence="2 3">
    <name type="scientific">Arxiozyma heterogenica</name>
    <dbReference type="NCBI Taxonomy" id="278026"/>
    <lineage>
        <taxon>Eukaryota</taxon>
        <taxon>Fungi</taxon>
        <taxon>Dikarya</taxon>
        <taxon>Ascomycota</taxon>
        <taxon>Saccharomycotina</taxon>
        <taxon>Saccharomycetes</taxon>
        <taxon>Saccharomycetales</taxon>
        <taxon>Saccharomycetaceae</taxon>
        <taxon>Arxiozyma</taxon>
    </lineage>
</organism>
<sequence>MYSSTPEQTKYISKRTLTIIGLTTITGYGIYCYFYLHNNYPRSVSKPLRNALWQERKFKDFETSIRFYMDALEECKRLEMNKLSNEYTGVEIKMAEMYEKLNNLSEANEIYLIILNRIYNTLSTDSNAGQHNDNTIEQSIRENLIKKDLSILNKIISNQNLQNIKSNAIYNQQLDVIETHLKLAENEVYRKNPDLQKIMQNDSDPSLLVKGNISSNKSNESERDLQISINQSRLKQFSHVLSTFKEEYFVIRDLYTETFLKKGNINQAVESKLVTIGWMILTNMSQGQILLSQANLGSLLYMKAENIEAHILHVKEKCPEKPQLISEMEQNRLFTINMATRYYENVIYNAKSGKDTNSIQSMDGTISQAICLSIYGLGIINLHENRIPKAKRLLEESINLSKSIGFDELYQESMLEYTKLKKLLEV</sequence>
<reference evidence="3" key="1">
    <citation type="submission" date="2023-07" db="EMBL/GenBank/DDBJ databases">
        <title>A draft genome of Kazachstania heterogenica Y-27499.</title>
        <authorList>
            <person name="Donic C."/>
            <person name="Kralova J.S."/>
            <person name="Fidel L."/>
            <person name="Ben-Dor S."/>
            <person name="Jung S."/>
        </authorList>
    </citation>
    <scope>NUCLEOTIDE SEQUENCE [LARGE SCALE GENOMIC DNA]</scope>
    <source>
        <strain evidence="3">Y27499</strain>
    </source>
</reference>
<dbReference type="EMBL" id="JAWIZZ010000051">
    <property type="protein sequence ID" value="KAK5778836.1"/>
    <property type="molecule type" value="Genomic_DNA"/>
</dbReference>
<dbReference type="PANTHER" id="PTHR28142:SF1">
    <property type="entry name" value="MITOCHONDRIAL INNER MEMBRANE I-AAA PROTEASE SUPERCOMPLEX SUBUNIT MGR3-RELATED"/>
    <property type="match status" value="1"/>
</dbReference>
<feature type="transmembrane region" description="Helical" evidence="1">
    <location>
        <begin position="16"/>
        <end position="36"/>
    </location>
</feature>
<dbReference type="AlphaFoldDB" id="A0AAN7W100"/>